<dbReference type="InterPro" id="IPR031733">
    <property type="entry name" value="Dynein_attach_N"/>
</dbReference>
<dbReference type="KEGG" id="tps:THAPSDRAFT_4829"/>
<feature type="domain" description="Dynein attachment factor N-terminal" evidence="12">
    <location>
        <begin position="15"/>
        <end position="70"/>
    </location>
</feature>
<evidence type="ECO:0000256" key="4">
    <source>
        <dbReference type="ARBA" id="ARBA00011738"/>
    </source>
</evidence>
<keyword evidence="5" id="KW-0963">Cytoplasm</keyword>
<dbReference type="Proteomes" id="UP000001449">
    <property type="component" value="Chromosome 4"/>
</dbReference>
<keyword evidence="9" id="KW-0966">Cell projection</keyword>
<keyword evidence="6" id="KW-0970">Cilium biogenesis/degradation</keyword>
<evidence type="ECO:0000256" key="1">
    <source>
        <dbReference type="ARBA" id="ARBA00004048"/>
    </source>
</evidence>
<keyword evidence="7" id="KW-0282">Flagellum</keyword>
<dbReference type="InterPro" id="IPR042422">
    <property type="entry name" value="CC103"/>
</dbReference>
<comment type="function">
    <text evidence="1">Dynein-attachment factor required for cilia motility.</text>
</comment>
<sequence length="325" mass="35644">MSSNKSAINADGTTINLSHLEREIQQDIGIYHKHAAEDGMKKRAVHTSKDYDEFRNFVSVSQLKPTSGREVSSLFSGVSGVVTKGGGGGNSVCRNRVGDAVLGGFDDSVQRRKNETDPTVKVATRADDAKLNDGLNSMTFDARQHSSNSATATKQTKLSSREVYDFLREWKQQCKDPTQTLSFLTKTVASTSSEDLPTIQLVLSPGETCKQYFRSEIDSQVVGDIVGALRLLLTQLNDAKSQHGDVGCTDVSCIEDIKSTGSTVTSFIEAWLGSLTGCGRFDLSIAFLTKEEQRQLKEVCTFVRDSGEENISGREYLMRCEKLLK</sequence>
<evidence type="ECO:0000256" key="8">
    <source>
        <dbReference type="ARBA" id="ARBA00023069"/>
    </source>
</evidence>
<dbReference type="PaxDb" id="35128-Thaps4829"/>
<evidence type="ECO:0000256" key="5">
    <source>
        <dbReference type="ARBA" id="ARBA00022490"/>
    </source>
</evidence>
<dbReference type="GO" id="GO:0036157">
    <property type="term" value="C:outer dynein arm"/>
    <property type="evidence" value="ECO:0007669"/>
    <property type="project" value="InterPro"/>
</dbReference>
<evidence type="ECO:0000256" key="6">
    <source>
        <dbReference type="ARBA" id="ARBA00022794"/>
    </source>
</evidence>
<evidence type="ECO:0000256" key="9">
    <source>
        <dbReference type="ARBA" id="ARBA00023273"/>
    </source>
</evidence>
<evidence type="ECO:0000256" key="3">
    <source>
        <dbReference type="ARBA" id="ARBA00004496"/>
    </source>
</evidence>
<dbReference type="HOGENOM" id="CLU_856588_0_0_1"/>
<evidence type="ECO:0000259" key="12">
    <source>
        <dbReference type="Pfam" id="PF15867"/>
    </source>
</evidence>
<feature type="domain" description="RNA-polymerase II-associated protein 3-like C-terminal" evidence="11">
    <location>
        <begin position="162"/>
        <end position="293"/>
    </location>
</feature>
<evidence type="ECO:0008006" key="15">
    <source>
        <dbReference type="Google" id="ProtNLM"/>
    </source>
</evidence>
<dbReference type="Pfam" id="PF13877">
    <property type="entry name" value="RPAP3_C"/>
    <property type="match status" value="1"/>
</dbReference>
<evidence type="ECO:0000313" key="13">
    <source>
        <dbReference type="EMBL" id="EED93052.1"/>
    </source>
</evidence>
<dbReference type="GO" id="GO:0005576">
    <property type="term" value="C:extracellular region"/>
    <property type="evidence" value="ECO:0007669"/>
    <property type="project" value="GOC"/>
</dbReference>
<dbReference type="EMBL" id="CM000641">
    <property type="protein sequence ID" value="EED93052.1"/>
    <property type="molecule type" value="Genomic_DNA"/>
</dbReference>
<evidence type="ECO:0000256" key="7">
    <source>
        <dbReference type="ARBA" id="ARBA00022846"/>
    </source>
</evidence>
<organism evidence="13 14">
    <name type="scientific">Thalassiosira pseudonana</name>
    <name type="common">Marine diatom</name>
    <name type="synonym">Cyclotella nana</name>
    <dbReference type="NCBI Taxonomy" id="35128"/>
    <lineage>
        <taxon>Eukaryota</taxon>
        <taxon>Sar</taxon>
        <taxon>Stramenopiles</taxon>
        <taxon>Ochrophyta</taxon>
        <taxon>Bacillariophyta</taxon>
        <taxon>Coscinodiscophyceae</taxon>
        <taxon>Thalassiosirophycidae</taxon>
        <taxon>Thalassiosirales</taxon>
        <taxon>Thalassiosiraceae</taxon>
        <taxon>Thalassiosira</taxon>
    </lineage>
</organism>
<protein>
    <recommendedName>
        <fullName evidence="15">Dynein attachment factor N-terminal domain-containing protein</fullName>
    </recommendedName>
</protein>
<dbReference type="PANTHER" id="PTHR28572">
    <property type="entry name" value="COILED-COIL DOMAIN-CONTAINING PROTEIN 103"/>
    <property type="match status" value="1"/>
</dbReference>
<gene>
    <name evidence="13" type="ORF">THAPSDRAFT_4829</name>
</gene>
<dbReference type="eggNOG" id="ENOG502T7QH">
    <property type="taxonomic scope" value="Eukaryota"/>
</dbReference>
<dbReference type="OMA" id="REYLMRC"/>
<evidence type="ECO:0000313" key="14">
    <source>
        <dbReference type="Proteomes" id="UP000001449"/>
    </source>
</evidence>
<comment type="subcellular location">
    <subcellularLocation>
        <location evidence="2">Cell projection</location>
        <location evidence="2">Cilium</location>
        <location evidence="2">Flagellum</location>
    </subcellularLocation>
    <subcellularLocation>
        <location evidence="3">Cytoplasm</location>
    </subcellularLocation>
</comment>
<dbReference type="RefSeq" id="XP_002289515.1">
    <property type="nucleotide sequence ID" value="XM_002289479.1"/>
</dbReference>
<proteinExistence type="inferred from homology"/>
<dbReference type="GO" id="GO:0007368">
    <property type="term" value="P:determination of left/right symmetry"/>
    <property type="evidence" value="ECO:0000318"/>
    <property type="project" value="GO_Central"/>
</dbReference>
<reference evidence="13 14" key="2">
    <citation type="journal article" date="2008" name="Nature">
        <title>The Phaeodactylum genome reveals the evolutionary history of diatom genomes.</title>
        <authorList>
            <person name="Bowler C."/>
            <person name="Allen A.E."/>
            <person name="Badger J.H."/>
            <person name="Grimwood J."/>
            <person name="Jabbari K."/>
            <person name="Kuo A."/>
            <person name="Maheswari U."/>
            <person name="Martens C."/>
            <person name="Maumus F."/>
            <person name="Otillar R.P."/>
            <person name="Rayko E."/>
            <person name="Salamov A."/>
            <person name="Vandepoele K."/>
            <person name="Beszteri B."/>
            <person name="Gruber A."/>
            <person name="Heijde M."/>
            <person name="Katinka M."/>
            <person name="Mock T."/>
            <person name="Valentin K."/>
            <person name="Verret F."/>
            <person name="Berges J.A."/>
            <person name="Brownlee C."/>
            <person name="Cadoret J.P."/>
            <person name="Chiovitti A."/>
            <person name="Choi C.J."/>
            <person name="Coesel S."/>
            <person name="De Martino A."/>
            <person name="Detter J.C."/>
            <person name="Durkin C."/>
            <person name="Falciatore A."/>
            <person name="Fournet J."/>
            <person name="Haruta M."/>
            <person name="Huysman M.J."/>
            <person name="Jenkins B.D."/>
            <person name="Jiroutova K."/>
            <person name="Jorgensen R.E."/>
            <person name="Joubert Y."/>
            <person name="Kaplan A."/>
            <person name="Kroger N."/>
            <person name="Kroth P.G."/>
            <person name="La Roche J."/>
            <person name="Lindquist E."/>
            <person name="Lommer M."/>
            <person name="Martin-Jezequel V."/>
            <person name="Lopez P.J."/>
            <person name="Lucas S."/>
            <person name="Mangogna M."/>
            <person name="McGinnis K."/>
            <person name="Medlin L.K."/>
            <person name="Montsant A."/>
            <person name="Oudot-Le Secq M.P."/>
            <person name="Napoli C."/>
            <person name="Obornik M."/>
            <person name="Parker M.S."/>
            <person name="Petit J.L."/>
            <person name="Porcel B.M."/>
            <person name="Poulsen N."/>
            <person name="Robison M."/>
            <person name="Rychlewski L."/>
            <person name="Rynearson T.A."/>
            <person name="Schmutz J."/>
            <person name="Shapiro H."/>
            <person name="Siaut M."/>
            <person name="Stanley M."/>
            <person name="Sussman M.R."/>
            <person name="Taylor A.R."/>
            <person name="Vardi A."/>
            <person name="von Dassow P."/>
            <person name="Vyverman W."/>
            <person name="Willis A."/>
            <person name="Wyrwicz L.S."/>
            <person name="Rokhsar D.S."/>
            <person name="Weissenbach J."/>
            <person name="Armbrust E.V."/>
            <person name="Green B.R."/>
            <person name="Van de Peer Y."/>
            <person name="Grigoriev I.V."/>
        </authorList>
    </citation>
    <scope>NUCLEOTIDE SEQUENCE [LARGE SCALE GENOMIC DNA]</scope>
    <source>
        <strain evidence="13 14">CCMP1335</strain>
    </source>
</reference>
<keyword evidence="8" id="KW-0969">Cilium</keyword>
<name>B8C0E8_THAPS</name>
<evidence type="ECO:0000256" key="2">
    <source>
        <dbReference type="ARBA" id="ARBA00004230"/>
    </source>
</evidence>
<dbReference type="PANTHER" id="PTHR28572:SF1">
    <property type="entry name" value="COILED-COIL DOMAIN-CONTAINING PROTEIN 103"/>
    <property type="match status" value="1"/>
</dbReference>
<dbReference type="Pfam" id="PF15867">
    <property type="entry name" value="Dynein_attach_N"/>
    <property type="match status" value="1"/>
</dbReference>
<accession>B8C0E8</accession>
<dbReference type="InterPro" id="IPR025986">
    <property type="entry name" value="RPAP3-like_C"/>
</dbReference>
<evidence type="ECO:0000256" key="10">
    <source>
        <dbReference type="ARBA" id="ARBA00049986"/>
    </source>
</evidence>
<comment type="subunit">
    <text evidence="4">Homodimer.</text>
</comment>
<keyword evidence="14" id="KW-1185">Reference proteome</keyword>
<dbReference type="InParanoid" id="B8C0E8"/>
<dbReference type="GO" id="GO:0003351">
    <property type="term" value="P:epithelial cilium movement involved in extracellular fluid movement"/>
    <property type="evidence" value="ECO:0000318"/>
    <property type="project" value="GO_Central"/>
</dbReference>
<dbReference type="GO" id="GO:0031514">
    <property type="term" value="C:motile cilium"/>
    <property type="evidence" value="ECO:0007669"/>
    <property type="project" value="UniProtKB-SubCell"/>
</dbReference>
<reference evidence="13 14" key="1">
    <citation type="journal article" date="2004" name="Science">
        <title>The genome of the diatom Thalassiosira pseudonana: ecology, evolution, and metabolism.</title>
        <authorList>
            <person name="Armbrust E.V."/>
            <person name="Berges J.A."/>
            <person name="Bowler C."/>
            <person name="Green B.R."/>
            <person name="Martinez D."/>
            <person name="Putnam N.H."/>
            <person name="Zhou S."/>
            <person name="Allen A.E."/>
            <person name="Apt K.E."/>
            <person name="Bechner M."/>
            <person name="Brzezinski M.A."/>
            <person name="Chaal B.K."/>
            <person name="Chiovitti A."/>
            <person name="Davis A.K."/>
            <person name="Demarest M.S."/>
            <person name="Detter J.C."/>
            <person name="Glavina T."/>
            <person name="Goodstein D."/>
            <person name="Hadi M.Z."/>
            <person name="Hellsten U."/>
            <person name="Hildebrand M."/>
            <person name="Jenkins B.D."/>
            <person name="Jurka J."/>
            <person name="Kapitonov V.V."/>
            <person name="Kroger N."/>
            <person name="Lau W.W."/>
            <person name="Lane T.W."/>
            <person name="Larimer F.W."/>
            <person name="Lippmeier J.C."/>
            <person name="Lucas S."/>
            <person name="Medina M."/>
            <person name="Montsant A."/>
            <person name="Obornik M."/>
            <person name="Parker M.S."/>
            <person name="Palenik B."/>
            <person name="Pazour G.J."/>
            <person name="Richardson P.M."/>
            <person name="Rynearson T.A."/>
            <person name="Saito M.A."/>
            <person name="Schwartz D.C."/>
            <person name="Thamatrakoln K."/>
            <person name="Valentin K."/>
            <person name="Vardi A."/>
            <person name="Wilkerson F.P."/>
            <person name="Rokhsar D.S."/>
        </authorList>
    </citation>
    <scope>NUCLEOTIDE SEQUENCE [LARGE SCALE GENOMIC DNA]</scope>
    <source>
        <strain evidence="13 14">CCMP1335</strain>
    </source>
</reference>
<dbReference type="GO" id="GO:0036159">
    <property type="term" value="P:inner dynein arm assembly"/>
    <property type="evidence" value="ECO:0000318"/>
    <property type="project" value="GO_Central"/>
</dbReference>
<dbReference type="GeneID" id="7451361"/>
<evidence type="ECO:0000259" key="11">
    <source>
        <dbReference type="Pfam" id="PF13877"/>
    </source>
</evidence>
<comment type="similarity">
    <text evidence="10">Belongs to the DNAAF19/PR46b family.</text>
</comment>
<dbReference type="AlphaFoldDB" id="B8C0E8"/>